<dbReference type="CDD" id="cd04056">
    <property type="entry name" value="Peptidases_S53"/>
    <property type="match status" value="1"/>
</dbReference>
<keyword evidence="7" id="KW-0865">Zymogen</keyword>
<organism evidence="11 12">
    <name type="scientific">Granulicella pectinivorans</name>
    <dbReference type="NCBI Taxonomy" id="474950"/>
    <lineage>
        <taxon>Bacteria</taxon>
        <taxon>Pseudomonadati</taxon>
        <taxon>Acidobacteriota</taxon>
        <taxon>Terriglobia</taxon>
        <taxon>Terriglobales</taxon>
        <taxon>Acidobacteriaceae</taxon>
        <taxon>Granulicella</taxon>
    </lineage>
</organism>
<feature type="transmembrane region" description="Helical" evidence="8">
    <location>
        <begin position="1035"/>
        <end position="1054"/>
    </location>
</feature>
<gene>
    <name evidence="11" type="ORF">SAMN05421771_3977</name>
</gene>
<evidence type="ECO:0000313" key="11">
    <source>
        <dbReference type="EMBL" id="SFS20964.1"/>
    </source>
</evidence>
<dbReference type="Pfam" id="PF09286">
    <property type="entry name" value="Pro-kuma_activ"/>
    <property type="match status" value="1"/>
</dbReference>
<dbReference type="PROSITE" id="PS51695">
    <property type="entry name" value="SEDOLISIN"/>
    <property type="match status" value="1"/>
</dbReference>
<dbReference type="SUPFAM" id="SSF54897">
    <property type="entry name" value="Protease propeptides/inhibitors"/>
    <property type="match status" value="1"/>
</dbReference>
<dbReference type="Pfam" id="PF16640">
    <property type="entry name" value="Big_3_5"/>
    <property type="match status" value="3"/>
</dbReference>
<evidence type="ECO:0000256" key="8">
    <source>
        <dbReference type="SAM" id="Phobius"/>
    </source>
</evidence>
<dbReference type="EMBL" id="FOZL01000002">
    <property type="protein sequence ID" value="SFS20964.1"/>
    <property type="molecule type" value="Genomic_DNA"/>
</dbReference>
<dbReference type="InterPro" id="IPR050819">
    <property type="entry name" value="Tripeptidyl-peptidase_I"/>
</dbReference>
<reference evidence="11 12" key="1">
    <citation type="submission" date="2016-10" db="EMBL/GenBank/DDBJ databases">
        <authorList>
            <person name="de Groot N.N."/>
        </authorList>
    </citation>
    <scope>NUCLEOTIDE SEQUENCE [LARGE SCALE GENOMIC DNA]</scope>
    <source>
        <strain evidence="11 12">DSM 21001</strain>
    </source>
</reference>
<keyword evidence="8" id="KW-0472">Membrane</keyword>
<accession>A0A1I6MZ57</accession>
<evidence type="ECO:0000256" key="6">
    <source>
        <dbReference type="ARBA" id="ARBA00022837"/>
    </source>
</evidence>
<dbReference type="SMART" id="SM00944">
    <property type="entry name" value="Pro-kuma_activ"/>
    <property type="match status" value="1"/>
</dbReference>
<evidence type="ECO:0000256" key="9">
    <source>
        <dbReference type="SAM" id="SignalP"/>
    </source>
</evidence>
<dbReference type="GO" id="GO:0046872">
    <property type="term" value="F:metal ion binding"/>
    <property type="evidence" value="ECO:0007669"/>
    <property type="project" value="UniProtKB-KW"/>
</dbReference>
<dbReference type="AlphaFoldDB" id="A0A1I6MZ57"/>
<keyword evidence="8" id="KW-1133">Transmembrane helix</keyword>
<evidence type="ECO:0000256" key="3">
    <source>
        <dbReference type="ARBA" id="ARBA00022723"/>
    </source>
</evidence>
<evidence type="ECO:0000256" key="5">
    <source>
        <dbReference type="ARBA" id="ARBA00022825"/>
    </source>
</evidence>
<dbReference type="CDD" id="cd11377">
    <property type="entry name" value="Pro-peptidase_S53"/>
    <property type="match status" value="1"/>
</dbReference>
<keyword evidence="12" id="KW-1185">Reference proteome</keyword>
<name>A0A1I6MZ57_9BACT</name>
<dbReference type="InterPro" id="IPR013783">
    <property type="entry name" value="Ig-like_fold"/>
</dbReference>
<evidence type="ECO:0000256" key="2">
    <source>
        <dbReference type="ARBA" id="ARBA00022670"/>
    </source>
</evidence>
<evidence type="ECO:0000313" key="12">
    <source>
        <dbReference type="Proteomes" id="UP000199024"/>
    </source>
</evidence>
<dbReference type="RefSeq" id="WP_175529157.1">
    <property type="nucleotide sequence ID" value="NZ_FOZL01000002.1"/>
</dbReference>
<dbReference type="GO" id="GO:0006508">
    <property type="term" value="P:proteolysis"/>
    <property type="evidence" value="ECO:0007669"/>
    <property type="project" value="UniProtKB-KW"/>
</dbReference>
<evidence type="ECO:0000256" key="1">
    <source>
        <dbReference type="ARBA" id="ARBA00001913"/>
    </source>
</evidence>
<protein>
    <submittedName>
        <fullName evidence="11">Ig-like domain (Group 3)</fullName>
    </submittedName>
</protein>
<dbReference type="GO" id="GO:0008240">
    <property type="term" value="F:tripeptidyl-peptidase activity"/>
    <property type="evidence" value="ECO:0007669"/>
    <property type="project" value="TreeGrafter"/>
</dbReference>
<dbReference type="InterPro" id="IPR015366">
    <property type="entry name" value="S53_propep"/>
</dbReference>
<dbReference type="GO" id="GO:0004252">
    <property type="term" value="F:serine-type endopeptidase activity"/>
    <property type="evidence" value="ECO:0007669"/>
    <property type="project" value="InterPro"/>
</dbReference>
<keyword evidence="5" id="KW-0720">Serine protease</keyword>
<comment type="cofactor">
    <cofactor evidence="1">
        <name>Ca(2+)</name>
        <dbReference type="ChEBI" id="CHEBI:29108"/>
    </cofactor>
</comment>
<evidence type="ECO:0000256" key="4">
    <source>
        <dbReference type="ARBA" id="ARBA00022801"/>
    </source>
</evidence>
<keyword evidence="2" id="KW-0645">Protease</keyword>
<evidence type="ECO:0000256" key="7">
    <source>
        <dbReference type="ARBA" id="ARBA00023145"/>
    </source>
</evidence>
<feature type="transmembrane region" description="Helical" evidence="8">
    <location>
        <begin position="1061"/>
        <end position="1080"/>
    </location>
</feature>
<dbReference type="InterPro" id="IPR032109">
    <property type="entry name" value="Big_3_5"/>
</dbReference>
<dbReference type="InterPro" id="IPR036852">
    <property type="entry name" value="Peptidase_S8/S53_dom_sf"/>
</dbReference>
<dbReference type="STRING" id="474950.SAMN05421771_3977"/>
<dbReference type="PANTHER" id="PTHR14218:SF15">
    <property type="entry name" value="TRIPEPTIDYL-PEPTIDASE 1"/>
    <property type="match status" value="1"/>
</dbReference>
<sequence>MNIPAFLRAPLLLVLSVASVSSLAQSASLEPANRISATADLEPMTRLTGHLPRWVTPQADEGAVSDETPVHLTFLLSRSPERELAFQQLLIDQQNPSSPRYHQWLTSSQIGEQFGPSADDVHAVTQWLTAHGMQVTSVAPSRIFVQVSSTTGIVAAALSTSFHHFMLDGTPRLSATTEPSIPAALAVAVNSIDGLTDIPLRPFNNVKQAEPRNTADSLRPMYSNSSNTTHYIFPGDFAKIYDISAITGAGFTGAGVKVAIIGRSRITDSDITQLQGLAGIPAKTENVIVVPGTTDPGLVAGDEDESTLDVGRVLTVSTGAQADLVIASSATGGISAGIQYNVQTLMDPVMTISYGACETKAGQATVNAFDALFKQGAAEGIATFVSSGDSGAAGCSTSFTAPTGSETRGINYLCSSSYVTCVGGTEFNDTSSSALYWSTTNSSTYTSALGYIPEGAWNEPTVTSSSGTTYEIGGTGGGVSLYITKPSWQVGTGVPTDGYRDTPDISFTAANHDGYYACLAYKGAGYDCSKGGGVIFSGTSAAAPDMASVAAILTQKAGKAQGNLNPTLYALAVSSPTAFHDATPASSGVSACTVSTASMCNNSVPGPSSLSGGLAGYPLQVGYDLATGLGSLDVTNFVIAASGPVLLGSTTTLNAAPTTIAIGATAVFTATVVGSASTAATGTVQFYSNGTALGAPVTLTSGKASTPATAFTTGGTYSIVAIYSGDTNYSGSTSTTLSFVVTPPTTTTSLNATPTTILARRSAVFTASVAITGSTAATGTVQFYSNGTTLGAPVALASGGTASTPSTTFTTAGTYAITATYSGDANNATSTSMPLNFLVTALPATTTAVTAAPTTVAAGGSSVFTATISTSTATGTVQFFQNGAALGSAVAVAGGKASTPATLFTAAGTYAITATYSGDLNNAGSTSTSLSFVVTAAIPMGLTATASPSTLSVAAGATAGNTSTIALATTASYYGTVTVSCSVANSTGTIYLPTCTFAPASVTFSGTSSGSSVLTLATTLPHAQPGGTQSRNSHLFLPAGGLSLAGLLLFVIPAKRRRRMGLFAIVPLLLLGTGLMALAGCGSGGSPTSTTVSPVGTTKGAYTVTVTATPSDGTAATTAITLTVQ</sequence>
<feature type="chain" id="PRO_5011751381" evidence="9">
    <location>
        <begin position="27"/>
        <end position="1125"/>
    </location>
</feature>
<dbReference type="PANTHER" id="PTHR14218">
    <property type="entry name" value="PROTEASE S8 TRIPEPTIDYL PEPTIDASE I CLN2"/>
    <property type="match status" value="1"/>
</dbReference>
<keyword evidence="6" id="KW-0106">Calcium</keyword>
<evidence type="ECO:0000259" key="10">
    <source>
        <dbReference type="PROSITE" id="PS51695"/>
    </source>
</evidence>
<feature type="signal peptide" evidence="9">
    <location>
        <begin position="1"/>
        <end position="26"/>
    </location>
</feature>
<feature type="domain" description="Peptidase S53" evidence="10">
    <location>
        <begin position="231"/>
        <end position="644"/>
    </location>
</feature>
<keyword evidence="9" id="KW-0732">Signal</keyword>
<dbReference type="Gene3D" id="2.60.40.10">
    <property type="entry name" value="Immunoglobulins"/>
    <property type="match status" value="3"/>
</dbReference>
<dbReference type="Proteomes" id="UP000199024">
    <property type="component" value="Unassembled WGS sequence"/>
</dbReference>
<dbReference type="SUPFAM" id="SSF52743">
    <property type="entry name" value="Subtilisin-like"/>
    <property type="match status" value="1"/>
</dbReference>
<keyword evidence="8" id="KW-0812">Transmembrane</keyword>
<dbReference type="Gene3D" id="3.40.50.200">
    <property type="entry name" value="Peptidase S8/S53 domain"/>
    <property type="match status" value="1"/>
</dbReference>
<keyword evidence="3" id="KW-0479">Metal-binding</keyword>
<proteinExistence type="predicted"/>
<dbReference type="InterPro" id="IPR030400">
    <property type="entry name" value="Sedolisin_dom"/>
</dbReference>
<keyword evidence="4" id="KW-0378">Hydrolase</keyword>